<dbReference type="AlphaFoldDB" id="A0A345ZA98"/>
<accession>A0A345ZA98</accession>
<evidence type="ECO:0000313" key="3">
    <source>
        <dbReference type="Proteomes" id="UP000254834"/>
    </source>
</evidence>
<feature type="transmembrane region" description="Helical" evidence="1">
    <location>
        <begin position="35"/>
        <end position="55"/>
    </location>
</feature>
<evidence type="ECO:0000256" key="1">
    <source>
        <dbReference type="SAM" id="Phobius"/>
    </source>
</evidence>
<keyword evidence="1" id="KW-0472">Membrane</keyword>
<evidence type="ECO:0000313" key="2">
    <source>
        <dbReference type="EMBL" id="AXK60215.1"/>
    </source>
</evidence>
<gene>
    <name evidence="2" type="ORF">C0J27_00420</name>
</gene>
<dbReference type="KEGG" id="cdes:C0J27_00420"/>
<protein>
    <submittedName>
        <fullName evidence="2">Uncharacterized protein</fullName>
    </submittedName>
</protein>
<keyword evidence="3" id="KW-1185">Reference proteome</keyword>
<dbReference type="RefSeq" id="WP_115585230.1">
    <property type="nucleotide sequence ID" value="NZ_CP025544.1"/>
</dbReference>
<dbReference type="EMBL" id="CP025544">
    <property type="protein sequence ID" value="AXK60215.1"/>
    <property type="molecule type" value="Genomic_DNA"/>
</dbReference>
<proteinExistence type="predicted"/>
<organism evidence="2 3">
    <name type="scientific">Candidatus Chromulinivorax destructor</name>
    <dbReference type="NCBI Taxonomy" id="2066483"/>
    <lineage>
        <taxon>Bacteria</taxon>
        <taxon>Candidatus Babelota</taxon>
        <taxon>Candidatus Babeliae</taxon>
        <taxon>Candidatus Babeliales</taxon>
        <taxon>Candidatus Chromulinivoraceae</taxon>
        <taxon>Candidatus Chromulinivorax</taxon>
    </lineage>
</organism>
<name>A0A345ZA98_9BACT</name>
<keyword evidence="1" id="KW-0812">Transmembrane</keyword>
<keyword evidence="1" id="KW-1133">Transmembrane helix</keyword>
<dbReference type="Proteomes" id="UP000254834">
    <property type="component" value="Chromosome"/>
</dbReference>
<sequence length="65" mass="7201">MDLFKKIVSSMGPMIDIVTPQKKKDEEIQEVANNAFVIFLMGALVGFAVCIMLIGQNIITINKMV</sequence>
<reference evidence="2 3" key="1">
    <citation type="submission" date="2017-12" db="EMBL/GenBank/DDBJ databases">
        <title>Chromulinavorax destructans is a abundant pathogen of dominant heterotrophic picoflagllates.</title>
        <authorList>
            <person name="Deeg C.M."/>
            <person name="Zimmer M."/>
            <person name="Suttle C.A."/>
        </authorList>
    </citation>
    <scope>NUCLEOTIDE SEQUENCE [LARGE SCALE GENOMIC DNA]</scope>
    <source>
        <strain evidence="2 3">SeV1</strain>
    </source>
</reference>